<dbReference type="InterPro" id="IPR044068">
    <property type="entry name" value="CB"/>
</dbReference>
<dbReference type="InterPro" id="IPR050090">
    <property type="entry name" value="Tyrosine_recombinase_XerCD"/>
</dbReference>
<keyword evidence="4" id="KW-0233">DNA recombination</keyword>
<evidence type="ECO:0000313" key="9">
    <source>
        <dbReference type="Proteomes" id="UP000323653"/>
    </source>
</evidence>
<dbReference type="InterPro" id="IPR013762">
    <property type="entry name" value="Integrase-like_cat_sf"/>
</dbReference>
<dbReference type="GO" id="GO:0003677">
    <property type="term" value="F:DNA binding"/>
    <property type="evidence" value="ECO:0007669"/>
    <property type="project" value="UniProtKB-UniRule"/>
</dbReference>
<dbReference type="GO" id="GO:0015074">
    <property type="term" value="P:DNA integration"/>
    <property type="evidence" value="ECO:0007669"/>
    <property type="project" value="UniProtKB-KW"/>
</dbReference>
<dbReference type="GO" id="GO:0006310">
    <property type="term" value="P:DNA recombination"/>
    <property type="evidence" value="ECO:0007669"/>
    <property type="project" value="UniProtKB-KW"/>
</dbReference>
<keyword evidence="2" id="KW-0229">DNA integration</keyword>
<gene>
    <name evidence="8" type="ORF">FYC62_03110</name>
</gene>
<evidence type="ECO:0000256" key="4">
    <source>
        <dbReference type="ARBA" id="ARBA00023172"/>
    </source>
</evidence>
<keyword evidence="3 5" id="KW-0238">DNA-binding</keyword>
<reference evidence="8 9" key="1">
    <citation type="submission" date="2019-08" db="EMBL/GenBank/DDBJ databases">
        <title>Pedobacter sp. nov., isolated from Han river, South Korea.</title>
        <authorList>
            <person name="Lee D.-H."/>
            <person name="Kim Y.-S."/>
            <person name="Hwang E.-M."/>
            <person name="Le Tran T.C."/>
            <person name="Cha C.-J."/>
        </authorList>
    </citation>
    <scope>NUCLEOTIDE SEQUENCE [LARGE SCALE GENOMIC DNA]</scope>
    <source>
        <strain evidence="8 9">CJ43</strain>
    </source>
</reference>
<dbReference type="PANTHER" id="PTHR30349">
    <property type="entry name" value="PHAGE INTEGRASE-RELATED"/>
    <property type="match status" value="1"/>
</dbReference>
<evidence type="ECO:0000259" key="6">
    <source>
        <dbReference type="PROSITE" id="PS51898"/>
    </source>
</evidence>
<evidence type="ECO:0000256" key="3">
    <source>
        <dbReference type="ARBA" id="ARBA00023125"/>
    </source>
</evidence>
<dbReference type="AlphaFoldDB" id="A0A5C0VFE0"/>
<dbReference type="Gene3D" id="1.10.443.10">
    <property type="entry name" value="Intergrase catalytic core"/>
    <property type="match status" value="1"/>
</dbReference>
<feature type="domain" description="Tyr recombinase" evidence="6">
    <location>
        <begin position="170"/>
        <end position="343"/>
    </location>
</feature>
<keyword evidence="9" id="KW-1185">Reference proteome</keyword>
<dbReference type="InterPro" id="IPR004107">
    <property type="entry name" value="Integrase_SAM-like_N"/>
</dbReference>
<dbReference type="Pfam" id="PF00589">
    <property type="entry name" value="Phage_integrase"/>
    <property type="match status" value="1"/>
</dbReference>
<dbReference type="Gene3D" id="1.10.150.130">
    <property type="match status" value="1"/>
</dbReference>
<dbReference type="SUPFAM" id="SSF56349">
    <property type="entry name" value="DNA breaking-rejoining enzymes"/>
    <property type="match status" value="1"/>
</dbReference>
<evidence type="ECO:0000256" key="2">
    <source>
        <dbReference type="ARBA" id="ARBA00022908"/>
    </source>
</evidence>
<dbReference type="EMBL" id="CP043329">
    <property type="protein sequence ID" value="QEK50769.1"/>
    <property type="molecule type" value="Genomic_DNA"/>
</dbReference>
<dbReference type="RefSeq" id="WP_039451679.1">
    <property type="nucleotide sequence ID" value="NZ_CP043329.1"/>
</dbReference>
<dbReference type="Pfam" id="PF13495">
    <property type="entry name" value="Phage_int_SAM_4"/>
    <property type="match status" value="1"/>
</dbReference>
<sequence length="348" mass="40771">MNWKAEIKTHKGQKRVVVYFDYNSSAIERLKQLEDAKWSKTLNAWHLPATQGNRIRFNLESDSSSIIPKEEAIIQIEEFRKYLKTKRYSLNTIKTYTEALKSFLIFYRDKMVAEIDNKDVINYHQNYILKNNLSSSYQNQIINAIKLYFKTLKNTNIVVDKIYRPKKERLLPNVLSKEEVKLILDAHANIKHKTMLCLIYSCGLRRSELLNLKPKDIDSKRNLVIIRQAKGKKDRIAPLSKAILGLLRNYYKLYSPKEWLFEGQYAGTPYDERSLGNVLKLALKKAKIYKPVTLHWLRHSYATHLLESGTDLRYIQEILGHNSSRTTEIYTHVSTKSLQNVKSPFDDL</sequence>
<protein>
    <submittedName>
        <fullName evidence="8">Tyrosine-type recombinase/integrase</fullName>
    </submittedName>
</protein>
<dbReference type="InterPro" id="IPR011010">
    <property type="entry name" value="DNA_brk_join_enz"/>
</dbReference>
<comment type="similarity">
    <text evidence="1">Belongs to the 'phage' integrase family.</text>
</comment>
<dbReference type="KEGG" id="pej:FYC62_03110"/>
<evidence type="ECO:0000256" key="5">
    <source>
        <dbReference type="PROSITE-ProRule" id="PRU01248"/>
    </source>
</evidence>
<evidence type="ECO:0000259" key="7">
    <source>
        <dbReference type="PROSITE" id="PS51900"/>
    </source>
</evidence>
<accession>A0A5C0VFE0</accession>
<dbReference type="Proteomes" id="UP000323653">
    <property type="component" value="Chromosome"/>
</dbReference>
<dbReference type="PANTHER" id="PTHR30349:SF64">
    <property type="entry name" value="PROPHAGE INTEGRASE INTD-RELATED"/>
    <property type="match status" value="1"/>
</dbReference>
<name>A0A5C0VFE0_9SPHI</name>
<dbReference type="InterPro" id="IPR010998">
    <property type="entry name" value="Integrase_recombinase_N"/>
</dbReference>
<dbReference type="InterPro" id="IPR002104">
    <property type="entry name" value="Integrase_catalytic"/>
</dbReference>
<dbReference type="PROSITE" id="PS51900">
    <property type="entry name" value="CB"/>
    <property type="match status" value="1"/>
</dbReference>
<feature type="domain" description="Core-binding (CB)" evidence="7">
    <location>
        <begin position="70"/>
        <end position="153"/>
    </location>
</feature>
<dbReference type="PROSITE" id="PS51898">
    <property type="entry name" value="TYR_RECOMBINASE"/>
    <property type="match status" value="1"/>
</dbReference>
<evidence type="ECO:0000313" key="8">
    <source>
        <dbReference type="EMBL" id="QEK50769.1"/>
    </source>
</evidence>
<evidence type="ECO:0000256" key="1">
    <source>
        <dbReference type="ARBA" id="ARBA00008857"/>
    </source>
</evidence>
<organism evidence="8 9">
    <name type="scientific">Pedobacter aquae</name>
    <dbReference type="NCBI Taxonomy" id="2605747"/>
    <lineage>
        <taxon>Bacteria</taxon>
        <taxon>Pseudomonadati</taxon>
        <taxon>Bacteroidota</taxon>
        <taxon>Sphingobacteriia</taxon>
        <taxon>Sphingobacteriales</taxon>
        <taxon>Sphingobacteriaceae</taxon>
        <taxon>Pedobacter</taxon>
    </lineage>
</organism>
<proteinExistence type="inferred from homology"/>